<name>A0A0P0WH23_ORYSJ</name>
<dbReference type="Proteomes" id="UP000059680">
    <property type="component" value="Chromosome 5"/>
</dbReference>
<dbReference type="Gramene" id="Os05t0109650-00">
    <property type="protein sequence ID" value="Os05t0109650-00"/>
    <property type="gene ID" value="Os05g0109650"/>
</dbReference>
<evidence type="ECO:0000313" key="3">
    <source>
        <dbReference type="Proteomes" id="UP000059680"/>
    </source>
</evidence>
<reference evidence="2 3" key="2">
    <citation type="journal article" date="2013" name="Plant Cell Physiol.">
        <title>Rice Annotation Project Database (RAP-DB): an integrative and interactive database for rice genomics.</title>
        <authorList>
            <person name="Sakai H."/>
            <person name="Lee S.S."/>
            <person name="Tanaka T."/>
            <person name="Numa H."/>
            <person name="Kim J."/>
            <person name="Kawahara Y."/>
            <person name="Wakimoto H."/>
            <person name="Yang C.C."/>
            <person name="Iwamoto M."/>
            <person name="Abe T."/>
            <person name="Yamada Y."/>
            <person name="Muto A."/>
            <person name="Inokuchi H."/>
            <person name="Ikemura T."/>
            <person name="Matsumoto T."/>
            <person name="Sasaki T."/>
            <person name="Itoh T."/>
        </authorList>
    </citation>
    <scope>NUCLEOTIDE SEQUENCE [LARGE SCALE GENOMIC DNA]</scope>
    <source>
        <strain evidence="3">cv. Nipponbare</strain>
    </source>
</reference>
<evidence type="ECO:0000256" key="1">
    <source>
        <dbReference type="SAM" id="MobiDB-lite"/>
    </source>
</evidence>
<protein>
    <submittedName>
        <fullName evidence="2">Os05g0109650 protein</fullName>
    </submittedName>
</protein>
<evidence type="ECO:0000313" key="2">
    <source>
        <dbReference type="EMBL" id="BAS91907.1"/>
    </source>
</evidence>
<dbReference type="PaxDb" id="39947-A0A0P0WH23"/>
<accession>A0A0P0WH23</accession>
<dbReference type="EMBL" id="AP014961">
    <property type="protein sequence ID" value="BAS91907.1"/>
    <property type="molecule type" value="Genomic_DNA"/>
</dbReference>
<gene>
    <name evidence="2" type="ordered locus">Os05g0109650</name>
    <name evidence="2" type="ORF">OSNPB_050109650</name>
</gene>
<proteinExistence type="predicted"/>
<dbReference type="InParanoid" id="A0A0P0WH23"/>
<reference evidence="3" key="1">
    <citation type="journal article" date="2005" name="Nature">
        <title>The map-based sequence of the rice genome.</title>
        <authorList>
            <consortium name="International rice genome sequencing project (IRGSP)"/>
            <person name="Matsumoto T."/>
            <person name="Wu J."/>
            <person name="Kanamori H."/>
            <person name="Katayose Y."/>
            <person name="Fujisawa M."/>
            <person name="Namiki N."/>
            <person name="Mizuno H."/>
            <person name="Yamamoto K."/>
            <person name="Antonio B.A."/>
            <person name="Baba T."/>
            <person name="Sakata K."/>
            <person name="Nagamura Y."/>
            <person name="Aoki H."/>
            <person name="Arikawa K."/>
            <person name="Arita K."/>
            <person name="Bito T."/>
            <person name="Chiden Y."/>
            <person name="Fujitsuka N."/>
            <person name="Fukunaka R."/>
            <person name="Hamada M."/>
            <person name="Harada C."/>
            <person name="Hayashi A."/>
            <person name="Hijishita S."/>
            <person name="Honda M."/>
            <person name="Hosokawa S."/>
            <person name="Ichikawa Y."/>
            <person name="Idonuma A."/>
            <person name="Iijima M."/>
            <person name="Ikeda M."/>
            <person name="Ikeno M."/>
            <person name="Ito K."/>
            <person name="Ito S."/>
            <person name="Ito T."/>
            <person name="Ito Y."/>
            <person name="Ito Y."/>
            <person name="Iwabuchi A."/>
            <person name="Kamiya K."/>
            <person name="Karasawa W."/>
            <person name="Kurita K."/>
            <person name="Katagiri S."/>
            <person name="Kikuta A."/>
            <person name="Kobayashi H."/>
            <person name="Kobayashi N."/>
            <person name="Machita K."/>
            <person name="Maehara T."/>
            <person name="Masukawa M."/>
            <person name="Mizubayashi T."/>
            <person name="Mukai Y."/>
            <person name="Nagasaki H."/>
            <person name="Nagata Y."/>
            <person name="Naito S."/>
            <person name="Nakashima M."/>
            <person name="Nakama Y."/>
            <person name="Nakamichi Y."/>
            <person name="Nakamura M."/>
            <person name="Meguro A."/>
            <person name="Negishi M."/>
            <person name="Ohta I."/>
            <person name="Ohta T."/>
            <person name="Okamoto M."/>
            <person name="Ono N."/>
            <person name="Saji S."/>
            <person name="Sakaguchi M."/>
            <person name="Sakai K."/>
            <person name="Shibata M."/>
            <person name="Shimokawa T."/>
            <person name="Song J."/>
            <person name="Takazaki Y."/>
            <person name="Terasawa K."/>
            <person name="Tsugane M."/>
            <person name="Tsuji K."/>
            <person name="Ueda S."/>
            <person name="Waki K."/>
            <person name="Yamagata H."/>
            <person name="Yamamoto M."/>
            <person name="Yamamoto S."/>
            <person name="Yamane H."/>
            <person name="Yoshiki S."/>
            <person name="Yoshihara R."/>
            <person name="Yukawa K."/>
            <person name="Zhong H."/>
            <person name="Yano M."/>
            <person name="Yuan Q."/>
            <person name="Ouyang S."/>
            <person name="Liu J."/>
            <person name="Jones K.M."/>
            <person name="Gansberger K."/>
            <person name="Moffat K."/>
            <person name="Hill J."/>
            <person name="Bera J."/>
            <person name="Fadrosh D."/>
            <person name="Jin S."/>
            <person name="Johri S."/>
            <person name="Kim M."/>
            <person name="Overton L."/>
            <person name="Reardon M."/>
            <person name="Tsitrin T."/>
            <person name="Vuong H."/>
            <person name="Weaver B."/>
            <person name="Ciecko A."/>
            <person name="Tallon L."/>
            <person name="Jackson J."/>
            <person name="Pai G."/>
            <person name="Aken S.V."/>
            <person name="Utterback T."/>
            <person name="Reidmuller S."/>
            <person name="Feldblyum T."/>
            <person name="Hsiao J."/>
            <person name="Zismann V."/>
            <person name="Iobst S."/>
            <person name="de Vazeille A.R."/>
            <person name="Buell C.R."/>
            <person name="Ying K."/>
            <person name="Li Y."/>
            <person name="Lu T."/>
            <person name="Huang Y."/>
            <person name="Zhao Q."/>
            <person name="Feng Q."/>
            <person name="Zhang L."/>
            <person name="Zhu J."/>
            <person name="Weng Q."/>
            <person name="Mu J."/>
            <person name="Lu Y."/>
            <person name="Fan D."/>
            <person name="Liu Y."/>
            <person name="Guan J."/>
            <person name="Zhang Y."/>
            <person name="Yu S."/>
            <person name="Liu X."/>
            <person name="Zhang Y."/>
            <person name="Hong G."/>
            <person name="Han B."/>
            <person name="Choisne N."/>
            <person name="Demange N."/>
            <person name="Orjeda G."/>
            <person name="Samain S."/>
            <person name="Cattolico L."/>
            <person name="Pelletier E."/>
            <person name="Couloux A."/>
            <person name="Segurens B."/>
            <person name="Wincker P."/>
            <person name="D'Hont A."/>
            <person name="Scarpelli C."/>
            <person name="Weissenbach J."/>
            <person name="Salanoubat M."/>
            <person name="Quetier F."/>
            <person name="Yu Y."/>
            <person name="Kim H.R."/>
            <person name="Rambo T."/>
            <person name="Currie J."/>
            <person name="Collura K."/>
            <person name="Luo M."/>
            <person name="Yang T."/>
            <person name="Ammiraju J.S.S."/>
            <person name="Engler F."/>
            <person name="Soderlund C."/>
            <person name="Wing R.A."/>
            <person name="Palmer L.E."/>
            <person name="de la Bastide M."/>
            <person name="Spiegel L."/>
            <person name="Nascimento L."/>
            <person name="Zutavern T."/>
            <person name="O'Shaughnessy A."/>
            <person name="Dike S."/>
            <person name="Dedhia N."/>
            <person name="Preston R."/>
            <person name="Balija V."/>
            <person name="McCombie W.R."/>
            <person name="Chow T."/>
            <person name="Chen H."/>
            <person name="Chung M."/>
            <person name="Chen C."/>
            <person name="Shaw J."/>
            <person name="Wu H."/>
            <person name="Hsiao K."/>
            <person name="Chao Y."/>
            <person name="Chu M."/>
            <person name="Cheng C."/>
            <person name="Hour A."/>
            <person name="Lee P."/>
            <person name="Lin S."/>
            <person name="Lin Y."/>
            <person name="Liou J."/>
            <person name="Liu S."/>
            <person name="Hsing Y."/>
            <person name="Raghuvanshi S."/>
            <person name="Mohanty A."/>
            <person name="Bharti A.K."/>
            <person name="Gaur A."/>
            <person name="Gupta V."/>
            <person name="Kumar D."/>
            <person name="Ravi V."/>
            <person name="Vij S."/>
            <person name="Kapur A."/>
            <person name="Khurana P."/>
            <person name="Khurana P."/>
            <person name="Khurana J.P."/>
            <person name="Tyagi A.K."/>
            <person name="Gaikwad K."/>
            <person name="Singh A."/>
            <person name="Dalal V."/>
            <person name="Srivastava S."/>
            <person name="Dixit A."/>
            <person name="Pal A.K."/>
            <person name="Ghazi I.A."/>
            <person name="Yadav M."/>
            <person name="Pandit A."/>
            <person name="Bhargava A."/>
            <person name="Sureshbabu K."/>
            <person name="Batra K."/>
            <person name="Sharma T.R."/>
            <person name="Mohapatra T."/>
            <person name="Singh N.K."/>
            <person name="Messing J."/>
            <person name="Nelson A.B."/>
            <person name="Fuks G."/>
            <person name="Kavchok S."/>
            <person name="Keizer G."/>
            <person name="Linton E."/>
            <person name="Llaca V."/>
            <person name="Song R."/>
            <person name="Tanyolac B."/>
            <person name="Young S."/>
            <person name="Ho-Il K."/>
            <person name="Hahn J.H."/>
            <person name="Sangsakoo G."/>
            <person name="Vanavichit A."/>
            <person name="de Mattos Luiz.A.T."/>
            <person name="Zimmer P.D."/>
            <person name="Malone G."/>
            <person name="Dellagostin O."/>
            <person name="de Oliveira A.C."/>
            <person name="Bevan M."/>
            <person name="Bancroft I."/>
            <person name="Minx P."/>
            <person name="Cordum H."/>
            <person name="Wilson R."/>
            <person name="Cheng Z."/>
            <person name="Jin W."/>
            <person name="Jiang J."/>
            <person name="Leong S.A."/>
            <person name="Iwama H."/>
            <person name="Gojobori T."/>
            <person name="Itoh T."/>
            <person name="Niimura Y."/>
            <person name="Fujii Y."/>
            <person name="Habara T."/>
            <person name="Sakai H."/>
            <person name="Sato Y."/>
            <person name="Wilson G."/>
            <person name="Kumar K."/>
            <person name="McCouch S."/>
            <person name="Juretic N."/>
            <person name="Hoen D."/>
            <person name="Wright S."/>
            <person name="Bruskiewich R."/>
            <person name="Bureau T."/>
            <person name="Miyao A."/>
            <person name="Hirochika H."/>
            <person name="Nishikawa T."/>
            <person name="Kadowaki K."/>
            <person name="Sugiura M."/>
            <person name="Burr B."/>
            <person name="Sasaki T."/>
        </authorList>
    </citation>
    <scope>NUCLEOTIDE SEQUENCE [LARGE SCALE GENOMIC DNA]</scope>
    <source>
        <strain evidence="3">cv. Nipponbare</strain>
    </source>
</reference>
<organism evidence="2 3">
    <name type="scientific">Oryza sativa subsp. japonica</name>
    <name type="common">Rice</name>
    <dbReference type="NCBI Taxonomy" id="39947"/>
    <lineage>
        <taxon>Eukaryota</taxon>
        <taxon>Viridiplantae</taxon>
        <taxon>Streptophyta</taxon>
        <taxon>Embryophyta</taxon>
        <taxon>Tracheophyta</taxon>
        <taxon>Spermatophyta</taxon>
        <taxon>Magnoliopsida</taxon>
        <taxon>Liliopsida</taxon>
        <taxon>Poales</taxon>
        <taxon>Poaceae</taxon>
        <taxon>BOP clade</taxon>
        <taxon>Oryzoideae</taxon>
        <taxon>Oryzeae</taxon>
        <taxon>Oryzinae</taxon>
        <taxon>Oryza</taxon>
        <taxon>Oryza sativa</taxon>
    </lineage>
</organism>
<reference evidence="2 3" key="3">
    <citation type="journal article" date="2013" name="Rice">
        <title>Improvement of the Oryza sativa Nipponbare reference genome using next generation sequence and optical map data.</title>
        <authorList>
            <person name="Kawahara Y."/>
            <person name="de la Bastide M."/>
            <person name="Hamilton J.P."/>
            <person name="Kanamori H."/>
            <person name="McCombie W.R."/>
            <person name="Ouyang S."/>
            <person name="Schwartz D.C."/>
            <person name="Tanaka T."/>
            <person name="Wu J."/>
            <person name="Zhou S."/>
            <person name="Childs K.L."/>
            <person name="Davidson R.M."/>
            <person name="Lin H."/>
            <person name="Quesada-Ocampo L."/>
            <person name="Vaillancourt B."/>
            <person name="Sakai H."/>
            <person name="Lee S.S."/>
            <person name="Kim J."/>
            <person name="Numa H."/>
            <person name="Itoh T."/>
            <person name="Buell C.R."/>
            <person name="Matsumoto T."/>
        </authorList>
    </citation>
    <scope>NUCLEOTIDE SEQUENCE [LARGE SCALE GENOMIC DNA]</scope>
    <source>
        <strain evidence="3">cv. Nipponbare</strain>
    </source>
</reference>
<keyword evidence="3" id="KW-1185">Reference proteome</keyword>
<feature type="region of interest" description="Disordered" evidence="1">
    <location>
        <begin position="80"/>
        <end position="101"/>
    </location>
</feature>
<sequence length="101" mass="10923">MQSILWPRRIQKVTNVAVGALLTHVQLIRALLHSMQQVLPCRSRSIPGNPTSPSPCAAAAGCLLPSPIPPRAEERRRCCAERQSSLESSGGGRRGLRCALE</sequence>
<dbReference type="AlphaFoldDB" id="A0A0P0WH23"/>